<keyword evidence="3" id="KW-1185">Reference proteome</keyword>
<keyword evidence="1" id="KW-1133">Transmembrane helix</keyword>
<feature type="transmembrane region" description="Helical" evidence="1">
    <location>
        <begin position="40"/>
        <end position="61"/>
    </location>
</feature>
<evidence type="ECO:0008006" key="4">
    <source>
        <dbReference type="Google" id="ProtNLM"/>
    </source>
</evidence>
<evidence type="ECO:0000313" key="3">
    <source>
        <dbReference type="Proteomes" id="UP001595697"/>
    </source>
</evidence>
<reference evidence="3" key="1">
    <citation type="journal article" date="2019" name="Int. J. Syst. Evol. Microbiol.">
        <title>The Global Catalogue of Microorganisms (GCM) 10K type strain sequencing project: providing services to taxonomists for standard genome sequencing and annotation.</title>
        <authorList>
            <consortium name="The Broad Institute Genomics Platform"/>
            <consortium name="The Broad Institute Genome Sequencing Center for Infectious Disease"/>
            <person name="Wu L."/>
            <person name="Ma J."/>
        </authorList>
    </citation>
    <scope>NUCLEOTIDE SEQUENCE [LARGE SCALE GENOMIC DNA]</scope>
    <source>
        <strain evidence="3">TBRC 5781</strain>
    </source>
</reference>
<evidence type="ECO:0000313" key="2">
    <source>
        <dbReference type="EMBL" id="MFC3970948.1"/>
    </source>
</evidence>
<organism evidence="2 3">
    <name type="scientific">Rhizobium lemnae</name>
    <dbReference type="NCBI Taxonomy" id="1214924"/>
    <lineage>
        <taxon>Bacteria</taxon>
        <taxon>Pseudomonadati</taxon>
        <taxon>Pseudomonadota</taxon>
        <taxon>Alphaproteobacteria</taxon>
        <taxon>Hyphomicrobiales</taxon>
        <taxon>Rhizobiaceae</taxon>
        <taxon>Rhizobium/Agrobacterium group</taxon>
        <taxon>Rhizobium</taxon>
    </lineage>
</organism>
<evidence type="ECO:0000256" key="1">
    <source>
        <dbReference type="SAM" id="Phobius"/>
    </source>
</evidence>
<protein>
    <recommendedName>
        <fullName evidence="4">DUF3329 domain-containing protein</fullName>
    </recommendedName>
</protein>
<proteinExistence type="predicted"/>
<keyword evidence="1" id="KW-0812">Transmembrane</keyword>
<dbReference type="Proteomes" id="UP001595697">
    <property type="component" value="Unassembled WGS sequence"/>
</dbReference>
<name>A0ABV8EED9_9HYPH</name>
<dbReference type="RefSeq" id="WP_377307382.1">
    <property type="nucleotide sequence ID" value="NZ_JBHSBD010000129.1"/>
</dbReference>
<sequence>MNTLKLLDPTHPFFKPLWRRVLTVVLPALWGGVEALNQSWGWAILFLGAAGYAAYELLIMYDRSIADAEAKKAAAQAQREGDEE</sequence>
<gene>
    <name evidence="2" type="ORF">ACFOVS_23030</name>
</gene>
<accession>A0ABV8EED9</accession>
<keyword evidence="1" id="KW-0472">Membrane</keyword>
<dbReference type="EMBL" id="JBHSBD010000129">
    <property type="protein sequence ID" value="MFC3970948.1"/>
    <property type="molecule type" value="Genomic_DNA"/>
</dbReference>
<comment type="caution">
    <text evidence="2">The sequence shown here is derived from an EMBL/GenBank/DDBJ whole genome shotgun (WGS) entry which is preliminary data.</text>
</comment>